<evidence type="ECO:0000256" key="9">
    <source>
        <dbReference type="SAM" id="Phobius"/>
    </source>
</evidence>
<dbReference type="PANTHER" id="PTHR31297:SF34">
    <property type="entry name" value="GLUCAN 1,3-BETA-GLUCOSIDASE 2"/>
    <property type="match status" value="1"/>
</dbReference>
<dbReference type="Proteomes" id="UP000218811">
    <property type="component" value="Unassembled WGS sequence"/>
</dbReference>
<keyword evidence="9" id="KW-0472">Membrane</keyword>
<dbReference type="GO" id="GO:0005576">
    <property type="term" value="C:extracellular region"/>
    <property type="evidence" value="ECO:0007669"/>
    <property type="project" value="TreeGrafter"/>
</dbReference>
<dbReference type="GO" id="GO:0004338">
    <property type="term" value="F:glucan exo-1,3-beta-glucosidase activity"/>
    <property type="evidence" value="ECO:0007669"/>
    <property type="project" value="UniProtKB-EC"/>
</dbReference>
<evidence type="ECO:0000256" key="8">
    <source>
        <dbReference type="SAM" id="MobiDB-lite"/>
    </source>
</evidence>
<dbReference type="EC" id="3.2.1.58" evidence="7"/>
<proteinExistence type="inferred from homology"/>
<evidence type="ECO:0000256" key="4">
    <source>
        <dbReference type="ARBA" id="ARBA00023295"/>
    </source>
</evidence>
<dbReference type="STRING" id="742152.A0A2H3JP69"/>
<dbReference type="InterPro" id="IPR050386">
    <property type="entry name" value="Glycosyl_hydrolase_5"/>
</dbReference>
<feature type="region of interest" description="Disordered" evidence="8">
    <location>
        <begin position="1"/>
        <end position="75"/>
    </location>
</feature>
<keyword evidence="9" id="KW-1133">Transmembrane helix</keyword>
<evidence type="ECO:0000256" key="3">
    <source>
        <dbReference type="ARBA" id="ARBA00023180"/>
    </source>
</evidence>
<dbReference type="GO" id="GO:0009251">
    <property type="term" value="P:glucan catabolic process"/>
    <property type="evidence" value="ECO:0007669"/>
    <property type="project" value="TreeGrafter"/>
</dbReference>
<gene>
    <name evidence="10" type="ORF">WOLCODRAFT_137547</name>
</gene>
<name>A0A2H3JP69_WOLCO</name>
<keyword evidence="5" id="KW-0961">Cell wall biogenesis/degradation</keyword>
<dbReference type="GO" id="GO:0009986">
    <property type="term" value="C:cell surface"/>
    <property type="evidence" value="ECO:0007669"/>
    <property type="project" value="TreeGrafter"/>
</dbReference>
<dbReference type="SUPFAM" id="SSF51445">
    <property type="entry name" value="(Trans)glycosidases"/>
    <property type="match status" value="1"/>
</dbReference>
<accession>A0A2H3JP69</accession>
<sequence>MSRRASLADGSRPSGGGDPAQDPFASLDDTPAGTPALADIARPFLTPDNGSDVPLSKPEPESSPFGPDASPARRSRTRRVGLLVAALAIVVIAIVLAIALPVTLVHKHHNSNAKAGSTSGSGSGNGTANSNSTSGTGTGTGNPTSNLATWGGNGSLVTMDDNTTFRYINNFGGFWVSDPVNPFNNSAQAQSYTPPLSEEWDFTTHHIQGVNLGGWLVLEPFITPALYEKYGNVTPSTQIPAGMAVDEWTLSYAMRQDTSPDGGIQQIEQHYQTFITEQDFAQIAGAGLNWIRIPLPFWAIEVWPGEPFLARTAWTYALKAFQWARKYGLRILLDLHTIPGSQNGYNHSGKAGSINFLNGPMGVANAERALDYIRIITEFIAEEGWTDVVTMWGVINEPVVGVIGMDQIRRFYLKTYEMMRDVTGIGKGPAMVIHDGFMGLGAWQGFLPNSDRVVLDTHPYIAFGGNFYHDLSYFPTYACQSFGVNQSQAAFGVTITGEWSAAINDCGLWVTGVGNNPTYTGGCDQWNDYESWNATTKAGIQQFVMAQMDIMHFPGYFFWTWKIGASSATGKIESPFWSYQLGLENGWIPADPRTAIGTCEALGVADSNVFDGTYVSWQTGGAGAGDIPATAVAAYSQYPPPAINNANSADPLSLPRYTPTSAVPTLPPPTFTGATITVGKGWADAQDTALAIVPIQGCDYPDAWGASAAQTAFICNGQQTPAPTGEPYL</sequence>
<evidence type="ECO:0000256" key="7">
    <source>
        <dbReference type="ARBA" id="ARBA00038929"/>
    </source>
</evidence>
<dbReference type="EMBL" id="KB468113">
    <property type="protein sequence ID" value="PCH41703.1"/>
    <property type="molecule type" value="Genomic_DNA"/>
</dbReference>
<comment type="similarity">
    <text evidence="1">Belongs to the glycosyl hydrolase 5 (cellulase A) family.</text>
</comment>
<evidence type="ECO:0000256" key="2">
    <source>
        <dbReference type="ARBA" id="ARBA00022801"/>
    </source>
</evidence>
<feature type="region of interest" description="Disordered" evidence="8">
    <location>
        <begin position="111"/>
        <end position="151"/>
    </location>
</feature>
<dbReference type="OMA" id="WWASSTN"/>
<dbReference type="OrthoDB" id="62120at2759"/>
<keyword evidence="2 10" id="KW-0378">Hydrolase</keyword>
<evidence type="ECO:0000313" key="11">
    <source>
        <dbReference type="Proteomes" id="UP000218811"/>
    </source>
</evidence>
<evidence type="ECO:0000256" key="6">
    <source>
        <dbReference type="ARBA" id="ARBA00036824"/>
    </source>
</evidence>
<protein>
    <recommendedName>
        <fullName evidence="7">glucan 1,3-beta-glucosidase</fullName>
        <ecNumber evidence="7">3.2.1.58</ecNumber>
    </recommendedName>
</protein>
<evidence type="ECO:0000313" key="10">
    <source>
        <dbReference type="EMBL" id="PCH41703.1"/>
    </source>
</evidence>
<organism evidence="10 11">
    <name type="scientific">Wolfiporia cocos (strain MD-104)</name>
    <name type="common">Brown rot fungus</name>
    <dbReference type="NCBI Taxonomy" id="742152"/>
    <lineage>
        <taxon>Eukaryota</taxon>
        <taxon>Fungi</taxon>
        <taxon>Dikarya</taxon>
        <taxon>Basidiomycota</taxon>
        <taxon>Agaricomycotina</taxon>
        <taxon>Agaricomycetes</taxon>
        <taxon>Polyporales</taxon>
        <taxon>Phaeolaceae</taxon>
        <taxon>Wolfiporia</taxon>
    </lineage>
</organism>
<evidence type="ECO:0000256" key="1">
    <source>
        <dbReference type="ARBA" id="ARBA00005641"/>
    </source>
</evidence>
<evidence type="ECO:0000256" key="5">
    <source>
        <dbReference type="ARBA" id="ARBA00023316"/>
    </source>
</evidence>
<reference evidence="10 11" key="1">
    <citation type="journal article" date="2012" name="Science">
        <title>The Paleozoic origin of enzymatic lignin decomposition reconstructed from 31 fungal genomes.</title>
        <authorList>
            <person name="Floudas D."/>
            <person name="Binder M."/>
            <person name="Riley R."/>
            <person name="Barry K."/>
            <person name="Blanchette R.A."/>
            <person name="Henrissat B."/>
            <person name="Martinez A.T."/>
            <person name="Otillar R."/>
            <person name="Spatafora J.W."/>
            <person name="Yadav J.S."/>
            <person name="Aerts A."/>
            <person name="Benoit I."/>
            <person name="Boyd A."/>
            <person name="Carlson A."/>
            <person name="Copeland A."/>
            <person name="Coutinho P.M."/>
            <person name="de Vries R.P."/>
            <person name="Ferreira P."/>
            <person name="Findley K."/>
            <person name="Foster B."/>
            <person name="Gaskell J."/>
            <person name="Glotzer D."/>
            <person name="Gorecki P."/>
            <person name="Heitman J."/>
            <person name="Hesse C."/>
            <person name="Hori C."/>
            <person name="Igarashi K."/>
            <person name="Jurgens J.A."/>
            <person name="Kallen N."/>
            <person name="Kersten P."/>
            <person name="Kohler A."/>
            <person name="Kuees U."/>
            <person name="Kumar T.K.A."/>
            <person name="Kuo A."/>
            <person name="LaButti K."/>
            <person name="Larrondo L.F."/>
            <person name="Lindquist E."/>
            <person name="Ling A."/>
            <person name="Lombard V."/>
            <person name="Lucas S."/>
            <person name="Lundell T."/>
            <person name="Martin R."/>
            <person name="McLaughlin D.J."/>
            <person name="Morgenstern I."/>
            <person name="Morin E."/>
            <person name="Murat C."/>
            <person name="Nagy L.G."/>
            <person name="Nolan M."/>
            <person name="Ohm R.A."/>
            <person name="Patyshakuliyeva A."/>
            <person name="Rokas A."/>
            <person name="Ruiz-Duenas F.J."/>
            <person name="Sabat G."/>
            <person name="Salamov A."/>
            <person name="Samejima M."/>
            <person name="Schmutz J."/>
            <person name="Slot J.C."/>
            <person name="St John F."/>
            <person name="Stenlid J."/>
            <person name="Sun H."/>
            <person name="Sun S."/>
            <person name="Syed K."/>
            <person name="Tsang A."/>
            <person name="Wiebenga A."/>
            <person name="Young D."/>
            <person name="Pisabarro A."/>
            <person name="Eastwood D.C."/>
            <person name="Martin F."/>
            <person name="Cullen D."/>
            <person name="Grigoriev I.V."/>
            <person name="Hibbett D.S."/>
        </authorList>
    </citation>
    <scope>NUCLEOTIDE SEQUENCE [LARGE SCALE GENOMIC DNA]</scope>
    <source>
        <strain evidence="10 11">MD-104</strain>
    </source>
</reference>
<keyword evidence="3" id="KW-0325">Glycoprotein</keyword>
<keyword evidence="11" id="KW-1185">Reference proteome</keyword>
<dbReference type="InterPro" id="IPR017853">
    <property type="entry name" value="GH"/>
</dbReference>
<dbReference type="GO" id="GO:0071555">
    <property type="term" value="P:cell wall organization"/>
    <property type="evidence" value="ECO:0007669"/>
    <property type="project" value="UniProtKB-KW"/>
</dbReference>
<keyword evidence="9" id="KW-0812">Transmembrane</keyword>
<feature type="compositionally biased region" description="Low complexity" evidence="8">
    <location>
        <begin position="126"/>
        <end position="146"/>
    </location>
</feature>
<keyword evidence="4" id="KW-0326">Glycosidase</keyword>
<dbReference type="AlphaFoldDB" id="A0A2H3JP69"/>
<comment type="catalytic activity">
    <reaction evidence="6">
        <text>Successive hydrolysis of beta-D-glucose units from the non-reducing ends of (1-&gt;3)-beta-D-glucans, releasing alpha-glucose.</text>
        <dbReference type="EC" id="3.2.1.58"/>
    </reaction>
</comment>
<dbReference type="Gene3D" id="3.20.20.80">
    <property type="entry name" value="Glycosidases"/>
    <property type="match status" value="1"/>
</dbReference>
<feature type="transmembrane region" description="Helical" evidence="9">
    <location>
        <begin position="80"/>
        <end position="104"/>
    </location>
</feature>
<dbReference type="PANTHER" id="PTHR31297">
    <property type="entry name" value="GLUCAN ENDO-1,6-BETA-GLUCOSIDASE B"/>
    <property type="match status" value="1"/>
</dbReference>